<comment type="caution">
    <text evidence="10">The sequence shown here is derived from an EMBL/GenBank/DDBJ whole genome shotgun (WGS) entry which is preliminary data.</text>
</comment>
<organism evidence="10 11">
    <name type="scientific">Paecilomyces lecythidis</name>
    <dbReference type="NCBI Taxonomy" id="3004212"/>
    <lineage>
        <taxon>Eukaryota</taxon>
        <taxon>Fungi</taxon>
        <taxon>Dikarya</taxon>
        <taxon>Ascomycota</taxon>
        <taxon>Pezizomycotina</taxon>
        <taxon>Eurotiomycetes</taxon>
        <taxon>Eurotiomycetidae</taxon>
        <taxon>Eurotiales</taxon>
        <taxon>Thermoascaceae</taxon>
        <taxon>Paecilomyces</taxon>
    </lineage>
</organism>
<evidence type="ECO:0000256" key="2">
    <source>
        <dbReference type="ARBA" id="ARBA00009809"/>
    </source>
</evidence>
<dbReference type="InterPro" id="IPR001944">
    <property type="entry name" value="Glycoside_Hdrlase_35"/>
</dbReference>
<dbReference type="SUPFAM" id="SSF51011">
    <property type="entry name" value="Glycosyl hydrolase domain"/>
    <property type="match status" value="1"/>
</dbReference>
<gene>
    <name evidence="10" type="ORF">Plec18167_008690</name>
</gene>
<dbReference type="InterPro" id="IPR008979">
    <property type="entry name" value="Galactose-bd-like_sf"/>
</dbReference>
<keyword evidence="6" id="KW-0325">Glycoprotein</keyword>
<protein>
    <recommendedName>
        <fullName evidence="3">beta-galactosidase</fullName>
        <ecNumber evidence="3">3.2.1.23</ecNumber>
    </recommendedName>
</protein>
<reference evidence="10 11" key="1">
    <citation type="journal article" date="2024" name="IMA Fungus">
        <title>IMA Genome - F19 : A genome assembly and annotation guide to empower mycologists, including annotated draft genome sequences of Ceratocystis pirilliformis, Diaporthe australafricana, Fusarium ophioides, Paecilomyces lecythidis, and Sporothrix stenoceras.</title>
        <authorList>
            <person name="Aylward J."/>
            <person name="Wilson A.M."/>
            <person name="Visagie C.M."/>
            <person name="Spraker J."/>
            <person name="Barnes I."/>
            <person name="Buitendag C."/>
            <person name="Ceriani C."/>
            <person name="Del Mar Angel L."/>
            <person name="du Plessis D."/>
            <person name="Fuchs T."/>
            <person name="Gasser K."/>
            <person name="Kramer D."/>
            <person name="Li W."/>
            <person name="Munsamy K."/>
            <person name="Piso A."/>
            <person name="Price J.L."/>
            <person name="Sonnekus B."/>
            <person name="Thomas C."/>
            <person name="van der Nest A."/>
            <person name="van Dijk A."/>
            <person name="van Heerden A."/>
            <person name="van Vuuren N."/>
            <person name="Yilmaz N."/>
            <person name="Duong T.A."/>
            <person name="van der Merwe N.A."/>
            <person name="Wingfield M.J."/>
            <person name="Wingfield B.D."/>
        </authorList>
    </citation>
    <scope>NUCLEOTIDE SEQUENCE [LARGE SCALE GENOMIC DNA]</scope>
    <source>
        <strain evidence="10 11">CMW 18167</strain>
    </source>
</reference>
<dbReference type="InterPro" id="IPR025972">
    <property type="entry name" value="BetaGal_dom3"/>
</dbReference>
<keyword evidence="4" id="KW-0732">Signal</keyword>
<accession>A0ABR3WVE2</accession>
<dbReference type="Gene3D" id="2.60.390.10">
    <property type="entry name" value="Beta-galactosidase, domain 3"/>
    <property type="match status" value="1"/>
</dbReference>
<dbReference type="InterPro" id="IPR025300">
    <property type="entry name" value="BetaGal_jelly_roll_dom"/>
</dbReference>
<evidence type="ECO:0000256" key="3">
    <source>
        <dbReference type="ARBA" id="ARBA00012756"/>
    </source>
</evidence>
<dbReference type="InterPro" id="IPR018954">
    <property type="entry name" value="Betagal_dom2"/>
</dbReference>
<sequence>MIFGGTNWGNLGHPGGYTSYDVGAAIAENREVSREKYSELKLQGNFLQASPAYLTSHPENGTFGVYTNTHDLAVTKLRGSPTCFYIVHHRNLTSFASTDYTFQVPTSIGNLSIPQLGGSLSLNGRDSKFHVVDYDVGGITLIYSTAEVFTWKKSVSKTVLVLYGGENELHEFALPVGLGTPSEIEGHGIKVHKSKSAIVLQWEVKPSRRIVTFGDDLEVHLLWRNEAYNYWVLNLPAPEPLGLHASETSNNKAVIIKAGYLLRTANISGNSLHLIGDVNATTDIEVVSTPTNISSVLFNGEEVATRINNGRLSGEITFKGPKFTLPDIQNSDWRYLDSLPEVNTSYDDSKWTICNVTKSNNPRNLSTPTSLYASDYGYNAGSLIYRGTFTANGSESSIYLLTEAGYAFGYSVWLNSTYLGSWPGSAAEMFYNETLSFQKKLHTGSTYVLTIVIDHMGNDENFPANVQTMKDPRGILDYNLQGREKSSISWKITGNLGGEKYHDLSRGPLNEGALYAERQGYHLPGAPTGQWVRGSPLQGIKEPGIRFFATSFDLHMPEGYDIPLSVVFTNTTSEHDPSTPARFRSELFINGWQFGKHINNIGPQLRYPIPEGILNYNGSNYLALSVWSQERGPGKLDGLKLQADAMIQSGYKKPGLVEGEQYALRSDSY</sequence>
<dbReference type="Gene3D" id="2.102.20.10">
    <property type="entry name" value="Beta-galactosidase, domain 2"/>
    <property type="match status" value="1"/>
</dbReference>
<evidence type="ECO:0000313" key="11">
    <source>
        <dbReference type="Proteomes" id="UP001583193"/>
    </source>
</evidence>
<dbReference type="Pfam" id="PF13364">
    <property type="entry name" value="BetaGal_ABD2"/>
    <property type="match status" value="2"/>
</dbReference>
<dbReference type="Proteomes" id="UP001583193">
    <property type="component" value="Unassembled WGS sequence"/>
</dbReference>
<evidence type="ECO:0000313" key="10">
    <source>
        <dbReference type="EMBL" id="KAL1867417.1"/>
    </source>
</evidence>
<evidence type="ECO:0000259" key="9">
    <source>
        <dbReference type="SMART" id="SM01029"/>
    </source>
</evidence>
<keyword evidence="11" id="KW-1185">Reference proteome</keyword>
<dbReference type="SUPFAM" id="SSF49785">
    <property type="entry name" value="Galactose-binding domain-like"/>
    <property type="match status" value="2"/>
</dbReference>
<dbReference type="PANTHER" id="PTHR23421">
    <property type="entry name" value="BETA-GALACTOSIDASE RELATED"/>
    <property type="match status" value="1"/>
</dbReference>
<dbReference type="InterPro" id="IPR037110">
    <property type="entry name" value="Betagal_dom2_sf"/>
</dbReference>
<evidence type="ECO:0000256" key="1">
    <source>
        <dbReference type="ARBA" id="ARBA00001412"/>
    </source>
</evidence>
<dbReference type="Gene3D" id="2.60.120.260">
    <property type="entry name" value="Galactose-binding domain-like"/>
    <property type="match status" value="2"/>
</dbReference>
<proteinExistence type="inferred from homology"/>
<dbReference type="SUPFAM" id="SSF117100">
    <property type="entry name" value="Beta-galactosidase LacA, domain 3"/>
    <property type="match status" value="1"/>
</dbReference>
<feature type="domain" description="Beta-galactosidase" evidence="9">
    <location>
        <begin position="53"/>
        <end position="230"/>
    </location>
</feature>
<comment type="similarity">
    <text evidence="2 8">Belongs to the glycosyl hydrolase 35 family.</text>
</comment>
<dbReference type="EMBL" id="JAVDPF010000044">
    <property type="protein sequence ID" value="KAL1867417.1"/>
    <property type="molecule type" value="Genomic_DNA"/>
</dbReference>
<evidence type="ECO:0000256" key="6">
    <source>
        <dbReference type="ARBA" id="ARBA00023180"/>
    </source>
</evidence>
<evidence type="ECO:0000256" key="7">
    <source>
        <dbReference type="ARBA" id="ARBA00023295"/>
    </source>
</evidence>
<keyword evidence="5" id="KW-0378">Hydrolase</keyword>
<dbReference type="InterPro" id="IPR036833">
    <property type="entry name" value="BetaGal_dom3_sf"/>
</dbReference>
<dbReference type="Pfam" id="PF10435">
    <property type="entry name" value="BetaGal_dom2"/>
    <property type="match status" value="1"/>
</dbReference>
<evidence type="ECO:0000256" key="8">
    <source>
        <dbReference type="RuleBase" id="RU003679"/>
    </source>
</evidence>
<dbReference type="InterPro" id="IPR017853">
    <property type="entry name" value="GH"/>
</dbReference>
<keyword evidence="7" id="KW-0326">Glycosidase</keyword>
<comment type="catalytic activity">
    <reaction evidence="1">
        <text>Hydrolysis of terminal non-reducing beta-D-galactose residues in beta-D-galactosides.</text>
        <dbReference type="EC" id="3.2.1.23"/>
    </reaction>
</comment>
<dbReference type="SUPFAM" id="SSF51445">
    <property type="entry name" value="(Trans)glycosidases"/>
    <property type="match status" value="1"/>
</dbReference>
<dbReference type="EC" id="3.2.1.23" evidence="3"/>
<dbReference type="Pfam" id="PF13363">
    <property type="entry name" value="BetaGal_dom3"/>
    <property type="match status" value="1"/>
</dbReference>
<evidence type="ECO:0000256" key="4">
    <source>
        <dbReference type="ARBA" id="ARBA00022729"/>
    </source>
</evidence>
<evidence type="ECO:0000256" key="5">
    <source>
        <dbReference type="ARBA" id="ARBA00022801"/>
    </source>
</evidence>
<name>A0ABR3WVE2_9EURO</name>
<dbReference type="Gene3D" id="3.20.20.80">
    <property type="entry name" value="Glycosidases"/>
    <property type="match status" value="1"/>
</dbReference>
<dbReference type="SMART" id="SM01029">
    <property type="entry name" value="BetaGal_dom2"/>
    <property type="match status" value="1"/>
</dbReference>
<dbReference type="InterPro" id="IPR031330">
    <property type="entry name" value="Gly_Hdrlase_35_cat"/>
</dbReference>
<dbReference type="Pfam" id="PF01301">
    <property type="entry name" value="Glyco_hydro_35"/>
    <property type="match status" value="1"/>
</dbReference>